<accession>A0ABM4SGC8</accession>
<feature type="compositionally biased region" description="Low complexity" evidence="1">
    <location>
        <begin position="1089"/>
        <end position="1104"/>
    </location>
</feature>
<dbReference type="Proteomes" id="UP001652663">
    <property type="component" value="Chromosome 6"/>
</dbReference>
<feature type="compositionally biased region" description="Polar residues" evidence="1">
    <location>
        <begin position="113"/>
        <end position="136"/>
    </location>
</feature>
<dbReference type="RefSeq" id="XP_070646855.1">
    <property type="nucleotide sequence ID" value="XM_070790754.1"/>
</dbReference>
<feature type="compositionally biased region" description="Basic and acidic residues" evidence="1">
    <location>
        <begin position="702"/>
        <end position="711"/>
    </location>
</feature>
<feature type="compositionally biased region" description="Basic and acidic residues" evidence="1">
    <location>
        <begin position="685"/>
        <end position="694"/>
    </location>
</feature>
<feature type="region of interest" description="Disordered" evidence="1">
    <location>
        <begin position="1080"/>
        <end position="1106"/>
    </location>
</feature>
<feature type="region of interest" description="Disordered" evidence="1">
    <location>
        <begin position="389"/>
        <end position="418"/>
    </location>
</feature>
<feature type="region of interest" description="Disordered" evidence="1">
    <location>
        <begin position="82"/>
        <end position="179"/>
    </location>
</feature>
<organism evidence="2 3">
    <name type="scientific">Bos indicus</name>
    <name type="common">Zebu</name>
    <dbReference type="NCBI Taxonomy" id="9915"/>
    <lineage>
        <taxon>Eukaryota</taxon>
        <taxon>Metazoa</taxon>
        <taxon>Chordata</taxon>
        <taxon>Craniata</taxon>
        <taxon>Vertebrata</taxon>
        <taxon>Euteleostomi</taxon>
        <taxon>Mammalia</taxon>
        <taxon>Eutheria</taxon>
        <taxon>Laurasiatheria</taxon>
        <taxon>Artiodactyla</taxon>
        <taxon>Ruminantia</taxon>
        <taxon>Pecora</taxon>
        <taxon>Bovidae</taxon>
        <taxon>Bovinae</taxon>
        <taxon>Bos</taxon>
    </lineage>
</organism>
<protein>
    <submittedName>
        <fullName evidence="3">Collagen alpha-1(I) chain-like</fullName>
    </submittedName>
</protein>
<gene>
    <name evidence="3" type="primary">LOC139183505</name>
</gene>
<feature type="compositionally biased region" description="Gly residues" evidence="1">
    <location>
        <begin position="232"/>
        <end position="244"/>
    </location>
</feature>
<reference evidence="3" key="1">
    <citation type="submission" date="2025-08" db="UniProtKB">
        <authorList>
            <consortium name="RefSeq"/>
        </authorList>
    </citation>
    <scope>IDENTIFICATION</scope>
    <source>
        <tissue evidence="3">Blood</tissue>
    </source>
</reference>
<keyword evidence="2" id="KW-1185">Reference proteome</keyword>
<name>A0ABM4SGC8_BOSIN</name>
<feature type="region of interest" description="Disordered" evidence="1">
    <location>
        <begin position="226"/>
        <end position="282"/>
    </location>
</feature>
<evidence type="ECO:0000313" key="3">
    <source>
        <dbReference type="RefSeq" id="XP_070646855.1"/>
    </source>
</evidence>
<dbReference type="GeneID" id="139183505"/>
<sequence>MDMCCLETHTKTPEPGCRTFPHPTRAGSVLAEAVGSLLPSGWGPRGLFSASVKQAPTRASGCRWRPQRVPPGSLVLELKRLLPRGSSDHSGCRAAVRQGNSQKRGPGDPPSSGVHTPSSHPPTQRSAPPSYSSIHQPVTRLKDTPWRLGGHLCPQPSRPSGPGDEGLQTGGTRRRSSPVCALRAGEAGVWNVPPDLSDTRLPFWAEVRGQSGDWGAQPGCPPAHVPELIKGGTAGTTPGPGGPQSRGAALLGATLEPEGVQGVGGPAEARPTGEGQPLAPHHPPRFWAEELRADVCTGPGGRSPRRSPVLGWLEEPPDFTDIRGWWSVAEVDLGSAGRGLWLGLVGDGDRRRLEGPGCSPSGAFGACASPGLTVDRGLLDLTAPGGGRDAHPAAGAWAPTRSPSEPCDGGGHGLETPGLLDQASQLTDQASLGPGLTCLCCPEPGVGLLGTLYQAVLCCGRSAGGRSVGGALRVAEPSGTLLQAGLGVALSRRVSCLLSPLCPQVPLEPGSGAGPQATGTVQAGEDSRPLLSLVELGLAYLAVTRRHNPSWEGFQTVPTCGNEGHALEGSLEVVFTKLQSWLCWAAGAWRLRGVPASQAPRGGSDGRPPAGLSPACKFPADGSPPETGHDRGPCAGPGRDGVSVLSASGGPGPPLGPCAHLALPGPRGGGSRWTVLGPLEPTQERRQLWGDERPWQSLSTHSRPDWKEEGTPKGSPTAVSTRPGGEGRRGTLLVGTGRLWADHSGAALTSDPDLGGRWAVPGPPASGIPPKPDLSSLWAPRPPGLQSEDPRARPGLAWRRSVHRLRLDAPRPCGRQAAGLQGCAIEPSLSVETDGSAVSDVADGGDTPRPGFLSCHELQKEALDIGTGCQAGWSWDQGLPAKHPHMSPCAGSHLFRKAVLGPVFPLSSTPGKCKGSWLFKTPAGAASSEGLTGAGASASKMLGPRLSEEDLSFLLALTALDGSRGRWLARQQLQALAEGVPAFPHRAGEWRCPLRGECSPGCLVITPGRKLIAGSAEAQKFVSPHSNVAALAPQGQPGRPGERLPPGPVPGLLQIRFGSGWAAAPGLAAAGAQLTLHHQRMTAGTRGIPSPQARLAPAPPARSQGCVPASAFGAGLRG</sequence>
<proteinExistence type="predicted"/>
<feature type="region of interest" description="Disordered" evidence="1">
    <location>
        <begin position="597"/>
        <end position="663"/>
    </location>
</feature>
<feature type="region of interest" description="Disordered" evidence="1">
    <location>
        <begin position="685"/>
        <end position="729"/>
    </location>
</feature>
<evidence type="ECO:0000313" key="2">
    <source>
        <dbReference type="Proteomes" id="UP001652663"/>
    </source>
</evidence>
<evidence type="ECO:0000256" key="1">
    <source>
        <dbReference type="SAM" id="MobiDB-lite"/>
    </source>
</evidence>